<protein>
    <submittedName>
        <fullName evidence="2">Fibrillar collagen NC1 domain-containing protein</fullName>
    </submittedName>
</protein>
<proteinExistence type="predicted"/>
<reference evidence="2" key="1">
    <citation type="submission" date="2017-02" db="UniProtKB">
        <authorList>
            <consortium name="WormBaseParasite"/>
        </authorList>
    </citation>
    <scope>IDENTIFICATION</scope>
</reference>
<organism evidence="1 2">
    <name type="scientific">Syphacia muris</name>
    <dbReference type="NCBI Taxonomy" id="451379"/>
    <lineage>
        <taxon>Eukaryota</taxon>
        <taxon>Metazoa</taxon>
        <taxon>Ecdysozoa</taxon>
        <taxon>Nematoda</taxon>
        <taxon>Chromadorea</taxon>
        <taxon>Rhabditida</taxon>
        <taxon>Spirurina</taxon>
        <taxon>Oxyuridomorpha</taxon>
        <taxon>Oxyuroidea</taxon>
        <taxon>Oxyuridae</taxon>
        <taxon>Syphacia</taxon>
    </lineage>
</organism>
<sequence length="108" mass="12288">MGIFRTETEKQPKGIYRLIEALYQSSLTGPRRLHRVQHLCQTNERLVMYSMNCHASRGARANLLFPAYDLSGHWLRGTDGEQLFAASSNSRIVVRLLGAKLRVFIAVK</sequence>
<dbReference type="Proteomes" id="UP000046393">
    <property type="component" value="Unplaced"/>
</dbReference>
<dbReference type="WBParaSite" id="SMUV_0000652901-mRNA-1">
    <property type="protein sequence ID" value="SMUV_0000652901-mRNA-1"/>
    <property type="gene ID" value="SMUV_0000652901"/>
</dbReference>
<dbReference type="AlphaFoldDB" id="A0A0N5APF4"/>
<evidence type="ECO:0000313" key="2">
    <source>
        <dbReference type="WBParaSite" id="SMUV_0000652901-mRNA-1"/>
    </source>
</evidence>
<name>A0A0N5APF4_9BILA</name>
<accession>A0A0N5APF4</accession>
<keyword evidence="1" id="KW-1185">Reference proteome</keyword>
<evidence type="ECO:0000313" key="1">
    <source>
        <dbReference type="Proteomes" id="UP000046393"/>
    </source>
</evidence>